<reference evidence="1" key="1">
    <citation type="submission" date="2018-05" db="EMBL/GenBank/DDBJ databases">
        <authorList>
            <person name="Lanie J.A."/>
            <person name="Ng W.-L."/>
            <person name="Kazmierczak K.M."/>
            <person name="Andrzejewski T.M."/>
            <person name="Davidsen T.M."/>
            <person name="Wayne K.J."/>
            <person name="Tettelin H."/>
            <person name="Glass J.I."/>
            <person name="Rusch D."/>
            <person name="Podicherti R."/>
            <person name="Tsui H.-C.T."/>
            <person name="Winkler M.E."/>
        </authorList>
    </citation>
    <scope>NUCLEOTIDE SEQUENCE</scope>
</reference>
<feature type="non-terminal residue" evidence="1">
    <location>
        <position position="46"/>
    </location>
</feature>
<protein>
    <submittedName>
        <fullName evidence="1">Uncharacterized protein</fullName>
    </submittedName>
</protein>
<dbReference type="SUPFAM" id="SSF53474">
    <property type="entry name" value="alpha/beta-Hydrolases"/>
    <property type="match status" value="1"/>
</dbReference>
<proteinExistence type="predicted"/>
<dbReference type="EMBL" id="UINC01112231">
    <property type="protein sequence ID" value="SVC81018.1"/>
    <property type="molecule type" value="Genomic_DNA"/>
</dbReference>
<dbReference type="AlphaFoldDB" id="A0A382Q7V3"/>
<sequence length="46" mass="4998">MKEEEVSFFSEGERISAILRLPEGSPPGSWPAIVQGPGWLGLKDAK</sequence>
<accession>A0A382Q7V3</accession>
<organism evidence="1">
    <name type="scientific">marine metagenome</name>
    <dbReference type="NCBI Taxonomy" id="408172"/>
    <lineage>
        <taxon>unclassified sequences</taxon>
        <taxon>metagenomes</taxon>
        <taxon>ecological metagenomes</taxon>
    </lineage>
</organism>
<gene>
    <name evidence="1" type="ORF">METZ01_LOCUS333872</name>
</gene>
<name>A0A382Q7V3_9ZZZZ</name>
<dbReference type="InterPro" id="IPR029058">
    <property type="entry name" value="AB_hydrolase_fold"/>
</dbReference>
<evidence type="ECO:0000313" key="1">
    <source>
        <dbReference type="EMBL" id="SVC81018.1"/>
    </source>
</evidence>